<dbReference type="InterPro" id="IPR029021">
    <property type="entry name" value="Prot-tyrosine_phosphatase-like"/>
</dbReference>
<accession>A0ABN9VLQ5</accession>
<evidence type="ECO:0000313" key="2">
    <source>
        <dbReference type="EMBL" id="CAK0874269.1"/>
    </source>
</evidence>
<keyword evidence="3" id="KW-1185">Reference proteome</keyword>
<dbReference type="SUPFAM" id="SSF52799">
    <property type="entry name" value="(Phosphotyrosine protein) phosphatases II"/>
    <property type="match status" value="1"/>
</dbReference>
<reference evidence="2" key="1">
    <citation type="submission" date="2023-10" db="EMBL/GenBank/DDBJ databases">
        <authorList>
            <person name="Chen Y."/>
            <person name="Shah S."/>
            <person name="Dougan E. K."/>
            <person name="Thang M."/>
            <person name="Chan C."/>
        </authorList>
    </citation>
    <scope>NUCLEOTIDE SEQUENCE [LARGE SCALE GENOMIC DNA]</scope>
</reference>
<organism evidence="2 3">
    <name type="scientific">Prorocentrum cordatum</name>
    <dbReference type="NCBI Taxonomy" id="2364126"/>
    <lineage>
        <taxon>Eukaryota</taxon>
        <taxon>Sar</taxon>
        <taxon>Alveolata</taxon>
        <taxon>Dinophyceae</taxon>
        <taxon>Prorocentrales</taxon>
        <taxon>Prorocentraceae</taxon>
        <taxon>Prorocentrum</taxon>
    </lineage>
</organism>
<proteinExistence type="predicted"/>
<gene>
    <name evidence="2" type="ORF">PCOR1329_LOCUS59226</name>
</gene>
<evidence type="ECO:0000256" key="1">
    <source>
        <dbReference type="SAM" id="MobiDB-lite"/>
    </source>
</evidence>
<feature type="region of interest" description="Disordered" evidence="1">
    <location>
        <begin position="82"/>
        <end position="130"/>
    </location>
</feature>
<evidence type="ECO:0000313" key="3">
    <source>
        <dbReference type="Proteomes" id="UP001189429"/>
    </source>
</evidence>
<feature type="region of interest" description="Disordered" evidence="1">
    <location>
        <begin position="25"/>
        <end position="62"/>
    </location>
</feature>
<dbReference type="Proteomes" id="UP001189429">
    <property type="component" value="Unassembled WGS sequence"/>
</dbReference>
<comment type="caution">
    <text evidence="2">The sequence shown here is derived from an EMBL/GenBank/DDBJ whole genome shotgun (WGS) entry which is preliminary data.</text>
</comment>
<evidence type="ECO:0008006" key="4">
    <source>
        <dbReference type="Google" id="ProtNLM"/>
    </source>
</evidence>
<protein>
    <recommendedName>
        <fullName evidence="4">Protein-tyrosine-phosphatase</fullName>
    </recommendedName>
</protein>
<dbReference type="CDD" id="cd14498">
    <property type="entry name" value="DSP"/>
    <property type="match status" value="1"/>
</dbReference>
<dbReference type="Gene3D" id="3.90.190.10">
    <property type="entry name" value="Protein tyrosine phosphatase superfamily"/>
    <property type="match status" value="1"/>
</dbReference>
<sequence length="238" mass="24734">MAYVKVDGRWAARASSLPGIAGRMSERRPLASKGSRPLSAAAPLLGDMGPRSPVGAPASPRRCGAGRVGGCRSASPGAGCAGRAGCSATPSPPKVAPTGDHAAAPASQAELAGPPAPRARPPGGRAEDAGETGFHWILDDFLAVGSSASAGCSGPKRTERCAFLTEIGITHIVNCSQEFPCPFQDAFEYLQLPARDEPSQDLIAFWPAACAFVEEANAYDRKWPCDWCTVSWEIDGQL</sequence>
<dbReference type="EMBL" id="CAUYUJ010017379">
    <property type="protein sequence ID" value="CAK0874269.1"/>
    <property type="molecule type" value="Genomic_DNA"/>
</dbReference>
<name>A0ABN9VLQ5_9DINO</name>